<name>A0A7G9YUF1_9EURY</name>
<dbReference type="AlphaFoldDB" id="A0A7G9YUF1"/>
<evidence type="ECO:0000313" key="1">
    <source>
        <dbReference type="EMBL" id="QNO51635.1"/>
    </source>
</evidence>
<organism evidence="1">
    <name type="scientific">Candidatus Methanophagaceae archaeon ANME-1 ERB6</name>
    <dbReference type="NCBI Taxonomy" id="2759912"/>
    <lineage>
        <taxon>Archaea</taxon>
        <taxon>Methanobacteriati</taxon>
        <taxon>Methanobacteriota</taxon>
        <taxon>Stenosarchaea group</taxon>
        <taxon>Methanomicrobia</taxon>
        <taxon>Candidatus Methanophagales</taxon>
        <taxon>Candidatus Methanophagaceae</taxon>
    </lineage>
</organism>
<reference evidence="1" key="1">
    <citation type="submission" date="2020-06" db="EMBL/GenBank/DDBJ databases">
        <title>Unique genomic features of the anaerobic methanotrophic archaea.</title>
        <authorList>
            <person name="Chadwick G.L."/>
            <person name="Skennerton C.T."/>
            <person name="Laso-Perez R."/>
            <person name="Leu A.O."/>
            <person name="Speth D.R."/>
            <person name="Yu H."/>
            <person name="Morgan-Lang C."/>
            <person name="Hatzenpichler R."/>
            <person name="Goudeau D."/>
            <person name="Malmstrom R."/>
            <person name="Brazelton W.J."/>
            <person name="Woyke T."/>
            <person name="Hallam S.J."/>
            <person name="Tyson G.W."/>
            <person name="Wegener G."/>
            <person name="Boetius A."/>
            <person name="Orphan V."/>
        </authorList>
    </citation>
    <scope>NUCLEOTIDE SEQUENCE</scope>
</reference>
<sequence>MGIKMGNFSLIEASIVVLAKNHNPSIVSKDWLTQNKIIEEEILNFTHLPVVSIIETNNFNLFVDPNKLQLTIKKISSENLKALPQIISEYLGKLPETPYTAIGFNYSYRLETEEARKIKDVLLINETRLIEIFSKDYTFGGIITFAFGDFTVKLIIKPINHKGIGGDFNFHFASDKKDEIIKKLFEHPDAKRKADKILGGLFNGD</sequence>
<accession>A0A7G9YUF1</accession>
<proteinExistence type="predicted"/>
<protein>
    <submittedName>
        <fullName evidence="1">Uncharacterized protein</fullName>
    </submittedName>
</protein>
<dbReference type="EMBL" id="MT631474">
    <property type="protein sequence ID" value="QNO51635.1"/>
    <property type="molecule type" value="Genomic_DNA"/>
</dbReference>
<gene>
    <name evidence="1" type="ORF">JFJFMGFI_00034</name>
</gene>